<dbReference type="WBParaSite" id="SRAE_2000390600.1">
    <property type="protein sequence ID" value="SRAE_2000390600.1"/>
    <property type="gene ID" value="WBGene00264133"/>
</dbReference>
<gene>
    <name evidence="2 4 5" type="ORF">SRAE_2000390600</name>
</gene>
<accession>A0A090LHJ3</accession>
<sequence>MPKNRINKKSLSTYNFNDDKKVSIVEYNKKLVLENKKNLSEIATYKQNDKNDLYNYPLNLNNKNNYKKQNILSIKLTNENYLCLDKTQSIEKSFPEISNKLDEEKKIVSNQVIKCPRRKNKKSNYTKDEKTSKGSCNSITYEMISTNKLENLFKKFNNSSKENLNEIKDNQKISTNNDYQFREKPPPETKDNESSLILLKPSVNFERQIGKNETTKVIQPDIIKRTKKEQKMVEGTWYNKILDENTLDDVPSDWDENRRPKRKKKPTKNFAMEYDSLII</sequence>
<dbReference type="GeneID" id="36381626"/>
<proteinExistence type="predicted"/>
<evidence type="ECO:0000313" key="3">
    <source>
        <dbReference type="Proteomes" id="UP000035682"/>
    </source>
</evidence>
<evidence type="ECO:0000313" key="2">
    <source>
        <dbReference type="EMBL" id="CEF69256.1"/>
    </source>
</evidence>
<dbReference type="WormBase" id="SRAE_2000390600">
    <property type="protein sequence ID" value="SRP08580"/>
    <property type="gene ID" value="WBGene00264133"/>
</dbReference>
<feature type="compositionally biased region" description="Basic and acidic residues" evidence="1">
    <location>
        <begin position="180"/>
        <end position="193"/>
    </location>
</feature>
<dbReference type="EMBL" id="LN609529">
    <property type="protein sequence ID" value="CEF69256.1"/>
    <property type="molecule type" value="Genomic_DNA"/>
</dbReference>
<protein>
    <submittedName>
        <fullName evidence="2 4">Uncharacterized protein</fullName>
    </submittedName>
</protein>
<organism evidence="2">
    <name type="scientific">Strongyloides ratti</name>
    <name type="common">Parasitic roundworm</name>
    <dbReference type="NCBI Taxonomy" id="34506"/>
    <lineage>
        <taxon>Eukaryota</taxon>
        <taxon>Metazoa</taxon>
        <taxon>Ecdysozoa</taxon>
        <taxon>Nematoda</taxon>
        <taxon>Chromadorea</taxon>
        <taxon>Rhabditida</taxon>
        <taxon>Tylenchina</taxon>
        <taxon>Panagrolaimomorpha</taxon>
        <taxon>Strongyloidoidea</taxon>
        <taxon>Strongyloididae</taxon>
        <taxon>Strongyloides</taxon>
    </lineage>
</organism>
<evidence type="ECO:0000313" key="4">
    <source>
        <dbReference type="WBParaSite" id="SRAE_2000390600.1"/>
    </source>
</evidence>
<keyword evidence="3" id="KW-1185">Reference proteome</keyword>
<dbReference type="CTD" id="36381626"/>
<dbReference type="AlphaFoldDB" id="A0A090LHJ3"/>
<dbReference type="Proteomes" id="UP000035682">
    <property type="component" value="Unplaced"/>
</dbReference>
<dbReference type="RefSeq" id="XP_024508456.1">
    <property type="nucleotide sequence ID" value="XM_024642713.1"/>
</dbReference>
<evidence type="ECO:0000256" key="1">
    <source>
        <dbReference type="SAM" id="MobiDB-lite"/>
    </source>
</evidence>
<reference evidence="4" key="2">
    <citation type="submission" date="2020-12" db="UniProtKB">
        <authorList>
            <consortium name="WormBaseParasite"/>
        </authorList>
    </citation>
    <scope>IDENTIFICATION</scope>
</reference>
<reference evidence="2 3" key="1">
    <citation type="submission" date="2014-09" db="EMBL/GenBank/DDBJ databases">
        <authorList>
            <person name="Martin A.A."/>
        </authorList>
    </citation>
    <scope>NUCLEOTIDE SEQUENCE</scope>
    <source>
        <strain evidence="3">ED321</strain>
        <strain evidence="2">ED321 Heterogonic</strain>
    </source>
</reference>
<feature type="region of interest" description="Disordered" evidence="1">
    <location>
        <begin position="247"/>
        <end position="267"/>
    </location>
</feature>
<evidence type="ECO:0000313" key="5">
    <source>
        <dbReference type="WormBase" id="SRAE_2000390600"/>
    </source>
</evidence>
<name>A0A090LHJ3_STRRB</name>
<feature type="region of interest" description="Disordered" evidence="1">
    <location>
        <begin position="166"/>
        <end position="193"/>
    </location>
</feature>